<dbReference type="EMBL" id="JAPZBU010000006">
    <property type="protein sequence ID" value="KAJ5396653.1"/>
    <property type="molecule type" value="Genomic_DNA"/>
</dbReference>
<dbReference type="GeneID" id="81368383"/>
<dbReference type="AlphaFoldDB" id="A0A9W9W0W5"/>
<protein>
    <recommendedName>
        <fullName evidence="3">F-box domain-containing protein</fullName>
    </recommendedName>
</protein>
<dbReference type="InterPro" id="IPR036047">
    <property type="entry name" value="F-box-like_dom_sf"/>
</dbReference>
<accession>A0A9W9W0W5</accession>
<comment type="caution">
    <text evidence="1">The sequence shown here is derived from an EMBL/GenBank/DDBJ whole genome shotgun (WGS) entry which is preliminary data.</text>
</comment>
<gene>
    <name evidence="1" type="ORF">N7509_004766</name>
</gene>
<evidence type="ECO:0008006" key="3">
    <source>
        <dbReference type="Google" id="ProtNLM"/>
    </source>
</evidence>
<evidence type="ECO:0000313" key="2">
    <source>
        <dbReference type="Proteomes" id="UP001147747"/>
    </source>
</evidence>
<reference evidence="1" key="1">
    <citation type="submission" date="2022-12" db="EMBL/GenBank/DDBJ databases">
        <authorList>
            <person name="Petersen C."/>
        </authorList>
    </citation>
    <scope>NUCLEOTIDE SEQUENCE</scope>
    <source>
        <strain evidence="1">IBT 29677</strain>
    </source>
</reference>
<dbReference type="SUPFAM" id="SSF81383">
    <property type="entry name" value="F-box domain"/>
    <property type="match status" value="1"/>
</dbReference>
<evidence type="ECO:0000313" key="1">
    <source>
        <dbReference type="EMBL" id="KAJ5396653.1"/>
    </source>
</evidence>
<sequence>MSITTLPVELVTRVCSYLELPGWAALRLTCTWLYFSSSDAFTDRYFTSIRFIATSDSLRELEALALSKTIQASVRKLWMIPTLFEGRHHIEPPAFETCHFAISSKYDRQLEGKELNARYAIYQATVADHCAILGSKDFSIRLQKCFARFSNLESIGLQHYTTSFLLDPRQNEVRCLGLRRLRDQMDLEFHPWHLSSLESKLNAKPTSLAWYRLVQALSGADNPFKPKELHTCSTDFCGRISLNVSLPQEEYDALLLNLSSLEYLHMCVSGGRSRPESRQNAKANTVDLLIEIAPRLKTLIFSQWSKSNYRRDRVHHHFLEIAQCINFTQLKKLHLYCIEIEYKSLKLFLNTAKATLDTLALELVTMRNDSHPVTDQMSVTTIQSPLDKMSASWQFVWNLLANELSLKTFDVKNLDYRGARVFWIRHGDGSQKIETVRFNAEVADISFREWMSQLTVVVTGEYRDNVAVRNQGESQT</sequence>
<organism evidence="1 2">
    <name type="scientific">Penicillium cosmopolitanum</name>
    <dbReference type="NCBI Taxonomy" id="1131564"/>
    <lineage>
        <taxon>Eukaryota</taxon>
        <taxon>Fungi</taxon>
        <taxon>Dikarya</taxon>
        <taxon>Ascomycota</taxon>
        <taxon>Pezizomycotina</taxon>
        <taxon>Eurotiomycetes</taxon>
        <taxon>Eurotiomycetidae</taxon>
        <taxon>Eurotiales</taxon>
        <taxon>Aspergillaceae</taxon>
        <taxon>Penicillium</taxon>
    </lineage>
</organism>
<dbReference type="OrthoDB" id="5279008at2759"/>
<reference evidence="1" key="2">
    <citation type="journal article" date="2023" name="IMA Fungus">
        <title>Comparative genomic study of the Penicillium genus elucidates a diverse pangenome and 15 lateral gene transfer events.</title>
        <authorList>
            <person name="Petersen C."/>
            <person name="Sorensen T."/>
            <person name="Nielsen M.R."/>
            <person name="Sondergaard T.E."/>
            <person name="Sorensen J.L."/>
            <person name="Fitzpatrick D.A."/>
            <person name="Frisvad J.C."/>
            <person name="Nielsen K.L."/>
        </authorList>
    </citation>
    <scope>NUCLEOTIDE SEQUENCE</scope>
    <source>
        <strain evidence="1">IBT 29677</strain>
    </source>
</reference>
<dbReference type="Proteomes" id="UP001147747">
    <property type="component" value="Unassembled WGS sequence"/>
</dbReference>
<name>A0A9W9W0W5_9EURO</name>
<keyword evidence="2" id="KW-1185">Reference proteome</keyword>
<dbReference type="RefSeq" id="XP_056488705.1">
    <property type="nucleotide sequence ID" value="XM_056629403.1"/>
</dbReference>
<proteinExistence type="predicted"/>